<reference evidence="1 2" key="1">
    <citation type="submission" date="2009-11" db="EMBL/GenBank/DDBJ databases">
        <authorList>
            <person name="Weinstock G."/>
            <person name="Sodergren E."/>
            <person name="Clifton S."/>
            <person name="Fulton L."/>
            <person name="Fulton B."/>
            <person name="Courtney L."/>
            <person name="Fronick C."/>
            <person name="Harrison M."/>
            <person name="Strong C."/>
            <person name="Farmer C."/>
            <person name="Delahaunty K."/>
            <person name="Markovic C."/>
            <person name="Hall O."/>
            <person name="Minx P."/>
            <person name="Tomlinson C."/>
            <person name="Mitreva M."/>
            <person name="Nelson J."/>
            <person name="Hou S."/>
            <person name="Wollam A."/>
            <person name="Pepin K.H."/>
            <person name="Johnson M."/>
            <person name="Bhonagiri V."/>
            <person name="Nash W.E."/>
            <person name="Warren W."/>
            <person name="Chinwalla A."/>
            <person name="Mardis E.R."/>
            <person name="Wilson R.K."/>
        </authorList>
    </citation>
    <scope>NUCLEOTIDE SEQUENCE [LARGE SCALE GENOMIC DNA]</scope>
    <source>
        <strain evidence="1 2">F0302</strain>
    </source>
</reference>
<dbReference type="AlphaFoldDB" id="D1QW50"/>
<sequence length="137" mass="14716">MGKEYIVNGAKATCKYGKSIGVLQVNDNTGVSMNGSRTATTKTLGNTFTPNFGSCSAHHNCPCIPNVVKWEKYYKGVSINVVSYPLLDDSVGTCALGAPNCISFLHTGQYKFLGAFDFSKIPTEHIADICSIVDILL</sequence>
<dbReference type="Pfam" id="PF14107">
    <property type="entry name" value="DUF4280"/>
    <property type="match status" value="1"/>
</dbReference>
<gene>
    <name evidence="1" type="ORF">HMPREF0971_03245</name>
</gene>
<dbReference type="EMBL" id="ACUZ02000062">
    <property type="protein sequence ID" value="EFB30449.1"/>
    <property type="molecule type" value="Genomic_DNA"/>
</dbReference>
<dbReference type="RefSeq" id="WP_004375734.1">
    <property type="nucleotide sequence ID" value="NZ_GG703891.1"/>
</dbReference>
<evidence type="ECO:0000313" key="2">
    <source>
        <dbReference type="Proteomes" id="UP000004079"/>
    </source>
</evidence>
<proteinExistence type="predicted"/>
<protein>
    <recommendedName>
        <fullName evidence="3">DUF4280 domain-containing protein</fullName>
    </recommendedName>
</protein>
<name>D1QW50_9BACT</name>
<accession>D1QW50</accession>
<dbReference type="HOGENOM" id="CLU_077091_1_0_10"/>
<evidence type="ECO:0008006" key="3">
    <source>
        <dbReference type="Google" id="ProtNLM"/>
    </source>
</evidence>
<organism evidence="1 2">
    <name type="scientific">Segatella oris F0302</name>
    <dbReference type="NCBI Taxonomy" id="649760"/>
    <lineage>
        <taxon>Bacteria</taxon>
        <taxon>Pseudomonadati</taxon>
        <taxon>Bacteroidota</taxon>
        <taxon>Bacteroidia</taxon>
        <taxon>Bacteroidales</taxon>
        <taxon>Prevotellaceae</taxon>
        <taxon>Segatella</taxon>
    </lineage>
</organism>
<evidence type="ECO:0000313" key="1">
    <source>
        <dbReference type="EMBL" id="EFB30449.1"/>
    </source>
</evidence>
<dbReference type="InterPro" id="IPR025460">
    <property type="entry name" value="DUF4280"/>
</dbReference>
<dbReference type="STRING" id="649760.HMPREF0971_03245"/>
<dbReference type="Proteomes" id="UP000004079">
    <property type="component" value="Unassembled WGS sequence"/>
</dbReference>
<comment type="caution">
    <text evidence="1">The sequence shown here is derived from an EMBL/GenBank/DDBJ whole genome shotgun (WGS) entry which is preliminary data.</text>
</comment>